<keyword evidence="3" id="KW-1185">Reference proteome</keyword>
<sequence>MSVTLIEKDQFSIPTTSKAKRTASDVVIETTSKGQEQKLKAALLELEETKKVYGHIISERNDHETEISQAWKWGQCIPPRLNGEDETVIYSDELRIVWGGLMMEPEGKHRNSIMKQRILAVFGLVEIVLRCTLTMNDFQGLMMQLEGPDETEREARGRRRDGRDVTS</sequence>
<evidence type="ECO:0000313" key="2">
    <source>
        <dbReference type="EMBL" id="GBP10242.1"/>
    </source>
</evidence>
<comment type="caution">
    <text evidence="2">The sequence shown here is derived from an EMBL/GenBank/DDBJ whole genome shotgun (WGS) entry which is preliminary data.</text>
</comment>
<protein>
    <submittedName>
        <fullName evidence="2">Uncharacterized protein</fullName>
    </submittedName>
</protein>
<evidence type="ECO:0000313" key="3">
    <source>
        <dbReference type="Proteomes" id="UP000299102"/>
    </source>
</evidence>
<dbReference type="EMBL" id="BGZK01000039">
    <property type="protein sequence ID" value="GBP10242.1"/>
    <property type="molecule type" value="Genomic_DNA"/>
</dbReference>
<dbReference type="AlphaFoldDB" id="A0A4C1T749"/>
<gene>
    <name evidence="2" type="ORF">EVAR_77634_1</name>
</gene>
<organism evidence="2 3">
    <name type="scientific">Eumeta variegata</name>
    <name type="common">Bagworm moth</name>
    <name type="synonym">Eumeta japonica</name>
    <dbReference type="NCBI Taxonomy" id="151549"/>
    <lineage>
        <taxon>Eukaryota</taxon>
        <taxon>Metazoa</taxon>
        <taxon>Ecdysozoa</taxon>
        <taxon>Arthropoda</taxon>
        <taxon>Hexapoda</taxon>
        <taxon>Insecta</taxon>
        <taxon>Pterygota</taxon>
        <taxon>Neoptera</taxon>
        <taxon>Endopterygota</taxon>
        <taxon>Lepidoptera</taxon>
        <taxon>Glossata</taxon>
        <taxon>Ditrysia</taxon>
        <taxon>Tineoidea</taxon>
        <taxon>Psychidae</taxon>
        <taxon>Oiketicinae</taxon>
        <taxon>Eumeta</taxon>
    </lineage>
</organism>
<accession>A0A4C1T749</accession>
<dbReference type="OrthoDB" id="7339153at2759"/>
<feature type="region of interest" description="Disordered" evidence="1">
    <location>
        <begin position="146"/>
        <end position="167"/>
    </location>
</feature>
<reference evidence="2 3" key="1">
    <citation type="journal article" date="2019" name="Commun. Biol.">
        <title>The bagworm genome reveals a unique fibroin gene that provides high tensile strength.</title>
        <authorList>
            <person name="Kono N."/>
            <person name="Nakamura H."/>
            <person name="Ohtoshi R."/>
            <person name="Tomita M."/>
            <person name="Numata K."/>
            <person name="Arakawa K."/>
        </authorList>
    </citation>
    <scope>NUCLEOTIDE SEQUENCE [LARGE SCALE GENOMIC DNA]</scope>
</reference>
<dbReference type="Proteomes" id="UP000299102">
    <property type="component" value="Unassembled WGS sequence"/>
</dbReference>
<name>A0A4C1T749_EUMVA</name>
<evidence type="ECO:0000256" key="1">
    <source>
        <dbReference type="SAM" id="MobiDB-lite"/>
    </source>
</evidence>
<proteinExistence type="predicted"/>